<dbReference type="Proteomes" id="UP001549098">
    <property type="component" value="Unassembled WGS sequence"/>
</dbReference>
<keyword evidence="2" id="KW-1185">Reference proteome</keyword>
<sequence length="95" mass="10875">MISLSKEPLEDIELYQAQYQRLINLFTELAELGERDGSIRTEGHTPNILITMMNVFGNFSKKMAMLNGIPAFQTQVDPTEQFQILKNLFLEPLKA</sequence>
<name>A0ABV2F1K4_9BACL</name>
<reference evidence="1 2" key="1">
    <citation type="submission" date="2024-06" db="EMBL/GenBank/DDBJ databases">
        <title>Genomic Encyclopedia of Type Strains, Phase IV (KMG-IV): sequencing the most valuable type-strain genomes for metagenomic binning, comparative biology and taxonomic classification.</title>
        <authorList>
            <person name="Goeker M."/>
        </authorList>
    </citation>
    <scope>NUCLEOTIDE SEQUENCE [LARGE SCALE GENOMIC DNA]</scope>
    <source>
        <strain evidence="1 2">DSM 17253</strain>
    </source>
</reference>
<dbReference type="EMBL" id="JBEPLV010000002">
    <property type="protein sequence ID" value="MET3545654.1"/>
    <property type="molecule type" value="Genomic_DNA"/>
</dbReference>
<gene>
    <name evidence="1" type="ORF">ABID47_002265</name>
</gene>
<evidence type="ECO:0000313" key="2">
    <source>
        <dbReference type="Proteomes" id="UP001549098"/>
    </source>
</evidence>
<comment type="caution">
    <text evidence="1">The sequence shown here is derived from an EMBL/GenBank/DDBJ whole genome shotgun (WGS) entry which is preliminary data.</text>
</comment>
<protein>
    <recommendedName>
        <fullName evidence="3">Tetracyclin repressor-like C-terminal domain-containing protein</fullName>
    </recommendedName>
</protein>
<proteinExistence type="predicted"/>
<evidence type="ECO:0000313" key="1">
    <source>
        <dbReference type="EMBL" id="MET3545654.1"/>
    </source>
</evidence>
<dbReference type="RefSeq" id="WP_354496688.1">
    <property type="nucleotide sequence ID" value="NZ_JBEPLV010000002.1"/>
</dbReference>
<evidence type="ECO:0008006" key="3">
    <source>
        <dbReference type="Google" id="ProtNLM"/>
    </source>
</evidence>
<organism evidence="1 2">
    <name type="scientific">Paenibacillus favisporus</name>
    <dbReference type="NCBI Taxonomy" id="221028"/>
    <lineage>
        <taxon>Bacteria</taxon>
        <taxon>Bacillati</taxon>
        <taxon>Bacillota</taxon>
        <taxon>Bacilli</taxon>
        <taxon>Bacillales</taxon>
        <taxon>Paenibacillaceae</taxon>
        <taxon>Paenibacillus</taxon>
    </lineage>
</organism>
<accession>A0ABV2F1K4</accession>